<evidence type="ECO:0000313" key="4">
    <source>
        <dbReference type="EMBL" id="NIH54319.1"/>
    </source>
</evidence>
<dbReference type="Pfam" id="PF01408">
    <property type="entry name" value="GFO_IDH_MocA"/>
    <property type="match status" value="1"/>
</dbReference>
<dbReference type="Gene3D" id="3.40.50.720">
    <property type="entry name" value="NAD(P)-binding Rossmann-like Domain"/>
    <property type="match status" value="1"/>
</dbReference>
<dbReference type="EMBL" id="JAAMOX010000002">
    <property type="protein sequence ID" value="NIH54319.1"/>
    <property type="molecule type" value="Genomic_DNA"/>
</dbReference>
<dbReference type="Proteomes" id="UP000541033">
    <property type="component" value="Unassembled WGS sequence"/>
</dbReference>
<gene>
    <name evidence="4" type="ORF">FHX76_002215</name>
</gene>
<sequence length="344" mass="36274">MNQPSTIRLGLLSFAHVHAGSYAQLLRDWPGVELITTDPDGATAPDGELRGRAFAESLGVTYVDTYDELLAWAPDAVIVTSENTKHRALVERAAAAGAHILCEKPLATTAVDAIAMREACEQAGVILMTAYPVRFSPAFERLQAIVNNDELGELIAATGTNNGKIPVGDRSWFTDPELSGGGAMVDHIVHVADLLDALTGLEAASVHAVSNQLLHAEKPQVQAETGGLVTITYTNGFIATIDCSWSQPDHAPTWGGLTLQVVGADGIASINPFAQHVGGFSETEQNSVFIPYGSDTDRIMLDAFLDGVRTGIQPQPDANVGIRTLNIVLAAQESARTGSVVVAG</sequence>
<keyword evidence="5" id="KW-1185">Reference proteome</keyword>
<evidence type="ECO:0000259" key="2">
    <source>
        <dbReference type="Pfam" id="PF01408"/>
    </source>
</evidence>
<dbReference type="InterPro" id="IPR051450">
    <property type="entry name" value="Gfo/Idh/MocA_Oxidoreductases"/>
</dbReference>
<dbReference type="InterPro" id="IPR000683">
    <property type="entry name" value="Gfo/Idh/MocA-like_OxRdtase_N"/>
</dbReference>
<dbReference type="InterPro" id="IPR036291">
    <property type="entry name" value="NAD(P)-bd_dom_sf"/>
</dbReference>
<dbReference type="AlphaFoldDB" id="A0A7X5R2D4"/>
<accession>A0A7X5R2D4</accession>
<reference evidence="4 5" key="1">
    <citation type="submission" date="2020-02" db="EMBL/GenBank/DDBJ databases">
        <title>Sequencing the genomes of 1000 actinobacteria strains.</title>
        <authorList>
            <person name="Klenk H.-P."/>
        </authorList>
    </citation>
    <scope>NUCLEOTIDE SEQUENCE [LARGE SCALE GENOMIC DNA]</scope>
    <source>
        <strain evidence="4 5">DSM 27960</strain>
    </source>
</reference>
<dbReference type="Pfam" id="PF22725">
    <property type="entry name" value="GFO_IDH_MocA_C3"/>
    <property type="match status" value="1"/>
</dbReference>
<dbReference type="Gene3D" id="3.30.360.10">
    <property type="entry name" value="Dihydrodipicolinate Reductase, domain 2"/>
    <property type="match status" value="1"/>
</dbReference>
<dbReference type="RefSeq" id="WP_167150708.1">
    <property type="nucleotide sequence ID" value="NZ_JAAMOX010000002.1"/>
</dbReference>
<dbReference type="SUPFAM" id="SSF51735">
    <property type="entry name" value="NAD(P)-binding Rossmann-fold domains"/>
    <property type="match status" value="1"/>
</dbReference>
<proteinExistence type="predicted"/>
<dbReference type="GO" id="GO:0000166">
    <property type="term" value="F:nucleotide binding"/>
    <property type="evidence" value="ECO:0007669"/>
    <property type="project" value="InterPro"/>
</dbReference>
<evidence type="ECO:0000313" key="5">
    <source>
        <dbReference type="Proteomes" id="UP000541033"/>
    </source>
</evidence>
<name>A0A7X5R2D4_9MICO</name>
<dbReference type="PANTHER" id="PTHR43377:SF1">
    <property type="entry name" value="BILIVERDIN REDUCTASE A"/>
    <property type="match status" value="1"/>
</dbReference>
<dbReference type="PANTHER" id="PTHR43377">
    <property type="entry name" value="BILIVERDIN REDUCTASE A"/>
    <property type="match status" value="1"/>
</dbReference>
<keyword evidence="1" id="KW-0520">NAD</keyword>
<dbReference type="InterPro" id="IPR055170">
    <property type="entry name" value="GFO_IDH_MocA-like_dom"/>
</dbReference>
<evidence type="ECO:0000256" key="1">
    <source>
        <dbReference type="ARBA" id="ARBA00023027"/>
    </source>
</evidence>
<protein>
    <submittedName>
        <fullName evidence="4">Putative dehydrogenase</fullName>
    </submittedName>
</protein>
<feature type="domain" description="Gfo/Idh/MocA-like oxidoreductase N-terminal" evidence="2">
    <location>
        <begin position="48"/>
        <end position="130"/>
    </location>
</feature>
<organism evidence="4 5">
    <name type="scientific">Lysinibacter cavernae</name>
    <dbReference type="NCBI Taxonomy" id="1640652"/>
    <lineage>
        <taxon>Bacteria</taxon>
        <taxon>Bacillati</taxon>
        <taxon>Actinomycetota</taxon>
        <taxon>Actinomycetes</taxon>
        <taxon>Micrococcales</taxon>
        <taxon>Microbacteriaceae</taxon>
        <taxon>Lysinibacter</taxon>
    </lineage>
</organism>
<feature type="domain" description="GFO/IDH/MocA-like oxidoreductase" evidence="3">
    <location>
        <begin position="139"/>
        <end position="267"/>
    </location>
</feature>
<dbReference type="SUPFAM" id="SSF55347">
    <property type="entry name" value="Glyceraldehyde-3-phosphate dehydrogenase-like, C-terminal domain"/>
    <property type="match status" value="1"/>
</dbReference>
<evidence type="ECO:0000259" key="3">
    <source>
        <dbReference type="Pfam" id="PF22725"/>
    </source>
</evidence>
<comment type="caution">
    <text evidence="4">The sequence shown here is derived from an EMBL/GenBank/DDBJ whole genome shotgun (WGS) entry which is preliminary data.</text>
</comment>